<dbReference type="Proteomes" id="UP000799772">
    <property type="component" value="Unassembled WGS sequence"/>
</dbReference>
<protein>
    <submittedName>
        <fullName evidence="3">Sec1 family superfamily protein-like protein</fullName>
    </submittedName>
</protein>
<evidence type="ECO:0000313" key="4">
    <source>
        <dbReference type="Proteomes" id="UP000799772"/>
    </source>
</evidence>
<dbReference type="InterPro" id="IPR027482">
    <property type="entry name" value="Sec1-like_dom2"/>
</dbReference>
<feature type="region of interest" description="Disordered" evidence="2">
    <location>
        <begin position="587"/>
        <end position="612"/>
    </location>
</feature>
<dbReference type="Gene3D" id="3.40.50.1910">
    <property type="match status" value="1"/>
</dbReference>
<dbReference type="SUPFAM" id="SSF56815">
    <property type="entry name" value="Sec1/munc18-like (SM) proteins"/>
    <property type="match status" value="1"/>
</dbReference>
<gene>
    <name evidence="3" type="ORF">NA57DRAFT_25174</name>
</gene>
<dbReference type="PIRSF" id="PIRSF005715">
    <property type="entry name" value="VPS45_Sec1"/>
    <property type="match status" value="1"/>
</dbReference>
<dbReference type="Pfam" id="PF00995">
    <property type="entry name" value="Sec1"/>
    <property type="match status" value="1"/>
</dbReference>
<dbReference type="InterPro" id="IPR043154">
    <property type="entry name" value="Sec-1-like_dom1"/>
</dbReference>
<organism evidence="3 4">
    <name type="scientific">Rhizodiscina lignyota</name>
    <dbReference type="NCBI Taxonomy" id="1504668"/>
    <lineage>
        <taxon>Eukaryota</taxon>
        <taxon>Fungi</taxon>
        <taxon>Dikarya</taxon>
        <taxon>Ascomycota</taxon>
        <taxon>Pezizomycotina</taxon>
        <taxon>Dothideomycetes</taxon>
        <taxon>Pleosporomycetidae</taxon>
        <taxon>Aulographales</taxon>
        <taxon>Rhizodiscinaceae</taxon>
        <taxon>Rhizodiscina</taxon>
    </lineage>
</organism>
<dbReference type="InterPro" id="IPR001619">
    <property type="entry name" value="Sec1-like"/>
</dbReference>
<feature type="non-terminal residue" evidence="3">
    <location>
        <position position="1"/>
    </location>
</feature>
<dbReference type="EMBL" id="ML978122">
    <property type="protein sequence ID" value="KAF2103116.1"/>
    <property type="molecule type" value="Genomic_DNA"/>
</dbReference>
<dbReference type="Gene3D" id="3.90.830.10">
    <property type="entry name" value="Syntaxin Binding Protein 1, Chain A, domain 2"/>
    <property type="match status" value="1"/>
</dbReference>
<dbReference type="Gene3D" id="1.25.40.60">
    <property type="match status" value="1"/>
</dbReference>
<dbReference type="InterPro" id="IPR043127">
    <property type="entry name" value="Sec-1-like_dom3a"/>
</dbReference>
<feature type="non-terminal residue" evidence="3">
    <location>
        <position position="612"/>
    </location>
</feature>
<evidence type="ECO:0000256" key="2">
    <source>
        <dbReference type="SAM" id="MobiDB-lite"/>
    </source>
</evidence>
<sequence length="612" mass="70225">WKVMVMDEATRKLVDNVVKEDDILNANITNIEVIEQKRPMNHDMDAIYLLSPKPHVVDCLVADFDRRRYRKSYIIWTSKLAPELRERVDRARSQIARLQVLNVDYYPRESHLITFRDPWSFPILYHPTCNNLIRHHISDLAEKIVAICVSLGEYPNIRYYRPRDPLPSHEAHVLCSLLARQVQDELDMWAQYHEDFPPPSPRPRGVLYIVDRAMDLMAPFLHEFTYEAMAFDLLPIKDGDKITYRTVVNEGQPDEEEKDMELSENDKIWVENRHRHMKDTIEKLMGDFQRFIQENPHFTKQDSGKANSLNAIKDMLAGLPEFQSMKEAYSLHLSMAQECMNLFQQFKLPDLASVEQSLATGLDEDYRKPKNVADQVVRTLDEESVQPPDRLRLLALYLLYKDGLLPADLSRLRAHAQLSPNDEDVLRNLELLGARVAKVLKDKTPPPIPIFPRKTSPPPGVDLGEYALSRYETNLQQLLEAHATNTLDTTIFPYTKPHLSADESDTAAIAAASLRSAKPTWAKTRGGASLENRQRVIVFMAGGATYSESRACYEVGEKTGREVYLVSSHMLTPGLWMRQLGDLSSDRRRLGLPSDGVKPKTPNWVFEEERAP</sequence>
<comment type="caution">
    <text evidence="3">The sequence shown here is derived from an EMBL/GenBank/DDBJ whole genome shotgun (WGS) entry which is preliminary data.</text>
</comment>
<keyword evidence="4" id="KW-1185">Reference proteome</keyword>
<evidence type="ECO:0000313" key="3">
    <source>
        <dbReference type="EMBL" id="KAF2103116.1"/>
    </source>
</evidence>
<dbReference type="Gene3D" id="3.40.50.2060">
    <property type="match status" value="1"/>
</dbReference>
<dbReference type="AlphaFoldDB" id="A0A9P4IK88"/>
<comment type="similarity">
    <text evidence="1">Belongs to the STXBP/unc-18/SEC1 family.</text>
</comment>
<dbReference type="GO" id="GO:0016192">
    <property type="term" value="P:vesicle-mediated transport"/>
    <property type="evidence" value="ECO:0007669"/>
    <property type="project" value="InterPro"/>
</dbReference>
<proteinExistence type="inferred from homology"/>
<dbReference type="InterPro" id="IPR036045">
    <property type="entry name" value="Sec1-like_sf"/>
</dbReference>
<reference evidence="3" key="1">
    <citation type="journal article" date="2020" name="Stud. Mycol.">
        <title>101 Dothideomycetes genomes: a test case for predicting lifestyles and emergence of pathogens.</title>
        <authorList>
            <person name="Haridas S."/>
            <person name="Albert R."/>
            <person name="Binder M."/>
            <person name="Bloem J."/>
            <person name="Labutti K."/>
            <person name="Salamov A."/>
            <person name="Andreopoulos B."/>
            <person name="Baker S."/>
            <person name="Barry K."/>
            <person name="Bills G."/>
            <person name="Bluhm B."/>
            <person name="Cannon C."/>
            <person name="Castanera R."/>
            <person name="Culley D."/>
            <person name="Daum C."/>
            <person name="Ezra D."/>
            <person name="Gonzalez J."/>
            <person name="Henrissat B."/>
            <person name="Kuo A."/>
            <person name="Liang C."/>
            <person name="Lipzen A."/>
            <person name="Lutzoni F."/>
            <person name="Magnuson J."/>
            <person name="Mondo S."/>
            <person name="Nolan M."/>
            <person name="Ohm R."/>
            <person name="Pangilinan J."/>
            <person name="Park H.-J."/>
            <person name="Ramirez L."/>
            <person name="Alfaro M."/>
            <person name="Sun H."/>
            <person name="Tritt A."/>
            <person name="Yoshinaga Y."/>
            <person name="Zwiers L.-H."/>
            <person name="Turgeon B."/>
            <person name="Goodwin S."/>
            <person name="Spatafora J."/>
            <person name="Crous P."/>
            <person name="Grigoriev I."/>
        </authorList>
    </citation>
    <scope>NUCLEOTIDE SEQUENCE</scope>
    <source>
        <strain evidence="3">CBS 133067</strain>
    </source>
</reference>
<name>A0A9P4IK88_9PEZI</name>
<evidence type="ECO:0000256" key="1">
    <source>
        <dbReference type="ARBA" id="ARBA00009884"/>
    </source>
</evidence>
<dbReference type="PANTHER" id="PTHR11679">
    <property type="entry name" value="VESICLE PROTEIN SORTING-ASSOCIATED"/>
    <property type="match status" value="1"/>
</dbReference>
<accession>A0A9P4IK88</accession>
<dbReference type="OrthoDB" id="2228at2759"/>